<dbReference type="EMBL" id="AQPN01000110">
    <property type="protein sequence ID" value="EOR93583.1"/>
    <property type="molecule type" value="Genomic_DNA"/>
</dbReference>
<reference evidence="1 2" key="1">
    <citation type="journal article" date="2013" name="Genome Announc.">
        <title>Draft Genome Sequence of Arcticibacter svalbardensis Strain MN12-7T, a Member of the Family Sphingobacteriaceae Isolated from an Arctic Soil Sample.</title>
        <authorList>
            <person name="Shivaji S."/>
            <person name="Ara S."/>
            <person name="Prasad S."/>
            <person name="Manasa B.P."/>
            <person name="Begum Z."/>
            <person name="Singh A."/>
            <person name="Kumar Pinnaka A."/>
        </authorList>
    </citation>
    <scope>NUCLEOTIDE SEQUENCE [LARGE SCALE GENOMIC DNA]</scope>
    <source>
        <strain evidence="1 2">MN12-7</strain>
    </source>
</reference>
<evidence type="ECO:0000313" key="1">
    <source>
        <dbReference type="EMBL" id="EOR93583.1"/>
    </source>
</evidence>
<comment type="caution">
    <text evidence="1">The sequence shown here is derived from an EMBL/GenBank/DDBJ whole genome shotgun (WGS) entry which is preliminary data.</text>
</comment>
<sequence length="46" mass="5491">MVCFRHLLLGRRIYEIFAAHWPYQNNDPIAETFNRIQKYVVATTHG</sequence>
<name>R9GPD9_9SPHI</name>
<dbReference type="AlphaFoldDB" id="R9GPD9"/>
<protein>
    <submittedName>
        <fullName evidence="1">Dihydrofolate reductase</fullName>
        <ecNumber evidence="1">1.5.1.3</ecNumber>
    </submittedName>
</protein>
<proteinExistence type="predicted"/>
<organism evidence="1 2">
    <name type="scientific">Arcticibacter svalbardensis MN12-7</name>
    <dbReference type="NCBI Taxonomy" id="1150600"/>
    <lineage>
        <taxon>Bacteria</taxon>
        <taxon>Pseudomonadati</taxon>
        <taxon>Bacteroidota</taxon>
        <taxon>Sphingobacteriia</taxon>
        <taxon>Sphingobacteriales</taxon>
        <taxon>Sphingobacteriaceae</taxon>
        <taxon>Arcticibacter</taxon>
    </lineage>
</organism>
<dbReference type="EC" id="1.5.1.3" evidence="1"/>
<evidence type="ECO:0000313" key="2">
    <source>
        <dbReference type="Proteomes" id="UP000014174"/>
    </source>
</evidence>
<keyword evidence="2" id="KW-1185">Reference proteome</keyword>
<dbReference type="GO" id="GO:0004146">
    <property type="term" value="F:dihydrofolate reductase activity"/>
    <property type="evidence" value="ECO:0007669"/>
    <property type="project" value="UniProtKB-EC"/>
</dbReference>
<keyword evidence="1" id="KW-0560">Oxidoreductase</keyword>
<dbReference type="PATRIC" id="fig|1150600.3.peg.3264"/>
<accession>R9GPD9</accession>
<dbReference type="STRING" id="1150600.ADIARSV_3296"/>
<gene>
    <name evidence="1" type="ORF">ADIARSV_3296</name>
</gene>
<dbReference type="eggNOG" id="COG0262">
    <property type="taxonomic scope" value="Bacteria"/>
</dbReference>
<dbReference type="Proteomes" id="UP000014174">
    <property type="component" value="Unassembled WGS sequence"/>
</dbReference>